<dbReference type="OrthoDB" id="10254720at2759"/>
<dbReference type="PANTHER" id="PTHR10555">
    <property type="entry name" value="SORTING NEXIN"/>
    <property type="match status" value="1"/>
</dbReference>
<keyword evidence="4" id="KW-0926">Vacuole</keyword>
<evidence type="ECO:0000256" key="9">
    <source>
        <dbReference type="ARBA" id="ARBA00033785"/>
    </source>
</evidence>
<dbReference type="SMART" id="SM00312">
    <property type="entry name" value="PX"/>
    <property type="match status" value="1"/>
</dbReference>
<gene>
    <name evidence="12" type="ORF">AJ79_02449</name>
</gene>
<name>A0A2B7Y3Q0_9EURO</name>
<dbReference type="InterPro" id="IPR036871">
    <property type="entry name" value="PX_dom_sf"/>
</dbReference>
<evidence type="ECO:0000256" key="4">
    <source>
        <dbReference type="ARBA" id="ARBA00022554"/>
    </source>
</evidence>
<dbReference type="SUPFAM" id="SSF64268">
    <property type="entry name" value="PX domain"/>
    <property type="match status" value="1"/>
</dbReference>
<dbReference type="GO" id="GO:0032266">
    <property type="term" value="F:phosphatidylinositol-3-phosphate binding"/>
    <property type="evidence" value="ECO:0007669"/>
    <property type="project" value="InterPro"/>
</dbReference>
<feature type="region of interest" description="Disordered" evidence="10">
    <location>
        <begin position="1"/>
        <end position="85"/>
    </location>
</feature>
<reference evidence="12 13" key="1">
    <citation type="submission" date="2017-10" db="EMBL/GenBank/DDBJ databases">
        <title>Comparative genomics in systemic dimorphic fungi from Ajellomycetaceae.</title>
        <authorList>
            <person name="Munoz J.F."/>
            <person name="Mcewen J.G."/>
            <person name="Clay O.K."/>
            <person name="Cuomo C.A."/>
        </authorList>
    </citation>
    <scope>NUCLEOTIDE SEQUENCE [LARGE SCALE GENOMIC DNA]</scope>
    <source>
        <strain evidence="12 13">UAMH5409</strain>
    </source>
</reference>
<protein>
    <recommendedName>
        <fullName evidence="8">Endosomal/vacuolar adapter protein YPT35</fullName>
    </recommendedName>
    <alternativeName>
        <fullName evidence="9">PX domain-containing protein YPT35</fullName>
    </alternativeName>
</protein>
<sequence>MAPATEEARPPLMQPQQHQHRQKSISASLFNSTSPPPSATTSTTNIPKINNSTSTKVAQSNLPPPLAHRPESEPPPSSTPATTSVIPPYWRHYRNASQASQTSLDAATVSGSGPRRSLIRLEDHTEDPANEGSKGLWARSVTIDDYTVVKGRSGIGAYVVWIVRIQTLEGPEVVVRMRYSEFDDLRHRLVAAFPYAKSALPQLPPKSAIFKFSHKFLETRRVGLAYFLNCVLLNPEFSGSAVLKDVLFNHVG</sequence>
<dbReference type="Gene3D" id="3.30.1520.10">
    <property type="entry name" value="Phox-like domain"/>
    <property type="match status" value="1"/>
</dbReference>
<evidence type="ECO:0000313" key="12">
    <source>
        <dbReference type="EMBL" id="PGH15472.1"/>
    </source>
</evidence>
<dbReference type="Pfam" id="PF00787">
    <property type="entry name" value="PX"/>
    <property type="match status" value="1"/>
</dbReference>
<dbReference type="GO" id="GO:0005774">
    <property type="term" value="C:vacuolar membrane"/>
    <property type="evidence" value="ECO:0007669"/>
    <property type="project" value="UniProtKB-SubCell"/>
</dbReference>
<comment type="similarity">
    <text evidence="3">Belongs to the YPT35 family.</text>
</comment>
<evidence type="ECO:0000313" key="13">
    <source>
        <dbReference type="Proteomes" id="UP000223968"/>
    </source>
</evidence>
<dbReference type="CDD" id="cd07280">
    <property type="entry name" value="PX_YPT35"/>
    <property type="match status" value="1"/>
</dbReference>
<dbReference type="EMBL" id="PDNB01000025">
    <property type="protein sequence ID" value="PGH15472.1"/>
    <property type="molecule type" value="Genomic_DNA"/>
</dbReference>
<keyword evidence="13" id="KW-1185">Reference proteome</keyword>
<keyword evidence="6" id="KW-0472">Membrane</keyword>
<feature type="compositionally biased region" description="Pro residues" evidence="10">
    <location>
        <begin position="62"/>
        <end position="78"/>
    </location>
</feature>
<evidence type="ECO:0000259" key="11">
    <source>
        <dbReference type="PROSITE" id="PS50195"/>
    </source>
</evidence>
<evidence type="ECO:0000256" key="6">
    <source>
        <dbReference type="ARBA" id="ARBA00023136"/>
    </source>
</evidence>
<organism evidence="12 13">
    <name type="scientific">Helicocarpus griseus UAMH5409</name>
    <dbReference type="NCBI Taxonomy" id="1447875"/>
    <lineage>
        <taxon>Eukaryota</taxon>
        <taxon>Fungi</taxon>
        <taxon>Dikarya</taxon>
        <taxon>Ascomycota</taxon>
        <taxon>Pezizomycotina</taxon>
        <taxon>Eurotiomycetes</taxon>
        <taxon>Eurotiomycetidae</taxon>
        <taxon>Onygenales</taxon>
        <taxon>Ajellomycetaceae</taxon>
        <taxon>Helicocarpus</taxon>
    </lineage>
</organism>
<feature type="compositionally biased region" description="Polar residues" evidence="10">
    <location>
        <begin position="45"/>
        <end position="61"/>
    </location>
</feature>
<dbReference type="GO" id="GO:0010008">
    <property type="term" value="C:endosome membrane"/>
    <property type="evidence" value="ECO:0007669"/>
    <property type="project" value="UniProtKB-SubCell"/>
</dbReference>
<dbReference type="PANTHER" id="PTHR10555:SF170">
    <property type="entry name" value="FI18122P1"/>
    <property type="match status" value="1"/>
</dbReference>
<evidence type="ECO:0000256" key="8">
    <source>
        <dbReference type="ARBA" id="ARBA00033774"/>
    </source>
</evidence>
<evidence type="ECO:0000256" key="5">
    <source>
        <dbReference type="ARBA" id="ARBA00022753"/>
    </source>
</evidence>
<dbReference type="STRING" id="1447875.A0A2B7Y3Q0"/>
<proteinExistence type="inferred from homology"/>
<dbReference type="Proteomes" id="UP000223968">
    <property type="component" value="Unassembled WGS sequence"/>
</dbReference>
<dbReference type="InterPro" id="IPR037917">
    <property type="entry name" value="Ypt35_PX"/>
</dbReference>
<keyword evidence="5" id="KW-0967">Endosome</keyword>
<comment type="subcellular location">
    <subcellularLocation>
        <location evidence="2">Endosome</location>
    </subcellularLocation>
    <subcellularLocation>
        <location evidence="1">Vacuole membrane</location>
        <topology evidence="1">Peripheral membrane protein</topology>
    </subcellularLocation>
</comment>
<evidence type="ECO:0000256" key="3">
    <source>
        <dbReference type="ARBA" id="ARBA00007426"/>
    </source>
</evidence>
<dbReference type="PROSITE" id="PS50195">
    <property type="entry name" value="PX"/>
    <property type="match status" value="1"/>
</dbReference>
<comment type="function">
    <text evidence="7">Recruits the lipid transfer protein VPS13 to endosomal and vacuolar membranes.</text>
</comment>
<evidence type="ECO:0000256" key="1">
    <source>
        <dbReference type="ARBA" id="ARBA00004148"/>
    </source>
</evidence>
<dbReference type="AlphaFoldDB" id="A0A2B7Y3Q0"/>
<dbReference type="InterPro" id="IPR001683">
    <property type="entry name" value="PX_dom"/>
</dbReference>
<feature type="domain" description="PX" evidence="11">
    <location>
        <begin position="139"/>
        <end position="252"/>
    </location>
</feature>
<evidence type="ECO:0000256" key="7">
    <source>
        <dbReference type="ARBA" id="ARBA00033728"/>
    </source>
</evidence>
<evidence type="ECO:0000256" key="10">
    <source>
        <dbReference type="SAM" id="MobiDB-lite"/>
    </source>
</evidence>
<evidence type="ECO:0000256" key="2">
    <source>
        <dbReference type="ARBA" id="ARBA00004177"/>
    </source>
</evidence>
<comment type="caution">
    <text evidence="12">The sequence shown here is derived from an EMBL/GenBank/DDBJ whole genome shotgun (WGS) entry which is preliminary data.</text>
</comment>
<accession>A0A2B7Y3Q0</accession>